<dbReference type="eggNOG" id="COG2208">
    <property type="taxonomic scope" value="Bacteria"/>
</dbReference>
<dbReference type="InterPro" id="IPR013783">
    <property type="entry name" value="Ig-like_fold"/>
</dbReference>
<feature type="transmembrane region" description="Helical" evidence="3">
    <location>
        <begin position="795"/>
        <end position="816"/>
    </location>
</feature>
<gene>
    <name evidence="7" type="ORF">M23134_02169</name>
</gene>
<evidence type="ECO:0000256" key="1">
    <source>
        <dbReference type="ARBA" id="ARBA00022801"/>
    </source>
</evidence>
<evidence type="ECO:0000313" key="7">
    <source>
        <dbReference type="EMBL" id="EAY28059.1"/>
    </source>
</evidence>
<keyword evidence="3" id="KW-1133">Transmembrane helix</keyword>
<keyword evidence="8" id="KW-1185">Reference proteome</keyword>
<dbReference type="InterPro" id="IPR052016">
    <property type="entry name" value="Bact_Sigma-Reg"/>
</dbReference>
<dbReference type="SMART" id="SM00065">
    <property type="entry name" value="GAF"/>
    <property type="match status" value="1"/>
</dbReference>
<dbReference type="Pfam" id="PF07494">
    <property type="entry name" value="Reg_prop"/>
    <property type="match status" value="1"/>
</dbReference>
<dbReference type="eggNOG" id="COG2203">
    <property type="taxonomic scope" value="Bacteria"/>
</dbReference>
<feature type="chain" id="PRO_5002642070" evidence="4">
    <location>
        <begin position="23"/>
        <end position="1330"/>
    </location>
</feature>
<dbReference type="Gene3D" id="2.60.40.10">
    <property type="entry name" value="Immunoglobulins"/>
    <property type="match status" value="1"/>
</dbReference>
<dbReference type="OrthoDB" id="9806995at2"/>
<name>A1ZNE8_MICM2</name>
<comment type="caution">
    <text evidence="7">The sequence shown here is derived from an EMBL/GenBank/DDBJ whole genome shotgun (WGS) entry which is preliminary data.</text>
</comment>
<dbReference type="GO" id="GO:0016791">
    <property type="term" value="F:phosphatase activity"/>
    <property type="evidence" value="ECO:0007669"/>
    <property type="project" value="TreeGrafter"/>
</dbReference>
<evidence type="ECO:0000259" key="6">
    <source>
        <dbReference type="SMART" id="SM00331"/>
    </source>
</evidence>
<dbReference type="eggNOG" id="COG3292">
    <property type="taxonomic scope" value="Bacteria"/>
</dbReference>
<evidence type="ECO:0000256" key="4">
    <source>
        <dbReference type="SAM" id="SignalP"/>
    </source>
</evidence>
<keyword evidence="4" id="KW-0732">Signal</keyword>
<keyword evidence="3" id="KW-0812">Transmembrane</keyword>
<feature type="coiled-coil region" evidence="2">
    <location>
        <begin position="813"/>
        <end position="890"/>
    </location>
</feature>
<accession>A1ZNE8</accession>
<dbReference type="RefSeq" id="WP_004155983.1">
    <property type="nucleotide sequence ID" value="NZ_AAWS01000018.1"/>
</dbReference>
<dbReference type="Proteomes" id="UP000004095">
    <property type="component" value="Unassembled WGS sequence"/>
</dbReference>
<dbReference type="InterPro" id="IPR015943">
    <property type="entry name" value="WD40/YVTN_repeat-like_dom_sf"/>
</dbReference>
<dbReference type="SUPFAM" id="SSF55781">
    <property type="entry name" value="GAF domain-like"/>
    <property type="match status" value="1"/>
</dbReference>
<dbReference type="Gene3D" id="2.130.10.10">
    <property type="entry name" value="YVTN repeat-like/Quinoprotein amine dehydrogenase"/>
    <property type="match status" value="2"/>
</dbReference>
<evidence type="ECO:0000256" key="3">
    <source>
        <dbReference type="SAM" id="Phobius"/>
    </source>
</evidence>
<feature type="domain" description="PPM-type phosphatase" evidence="6">
    <location>
        <begin position="1101"/>
        <end position="1330"/>
    </location>
</feature>
<dbReference type="InterPro" id="IPR011123">
    <property type="entry name" value="Y_Y_Y"/>
</dbReference>
<dbReference type="InterPro" id="IPR036457">
    <property type="entry name" value="PPM-type-like_dom_sf"/>
</dbReference>
<feature type="domain" description="GAF" evidence="5">
    <location>
        <begin position="916"/>
        <end position="1067"/>
    </location>
</feature>
<dbReference type="InterPro" id="IPR011110">
    <property type="entry name" value="Reg_prop"/>
</dbReference>
<dbReference type="Pfam" id="PF07495">
    <property type="entry name" value="Y_Y_Y"/>
    <property type="match status" value="1"/>
</dbReference>
<proteinExistence type="predicted"/>
<sequence length="1330" mass="152286">MKLHISICVFFFTIYASYFSYAQTLTNASQKPTVIIKNKGIPFIKTYTADEYGAQNQNWWMAQDKRGVLYVANSKGLLEFDGVRWRLISVPNKSTVRSLRRGVDGVIYVGCKSFVGYVATDSTGHTYLASLMDQIPKDIQFKDVWESTVTDEGVVMQTKEALFVAKDKKIQHIIRPETAFTFYLISLQGKAYVYQRKKGSFRIEKGKLIPEPTFGKMRVNFVHPLGNNKYLFSNLAEELRVYDGKTLKPFSPQLEKVLSETGLYHAAPIGKKYLGFGTKNKGVLITDRQGKIIQHIHKGNGLPDNQVYFLHPDQNNNLWVGLSRGIAFIELNSPFTLWNESYRIEGSMQNTFIHQNQLLAGTSVGIYYKPWKPYENPMDKQRFFKLLPETKDHQIWEINKFRGELLAAINPTILRLENTPGGIKTAKLKAFEGSGSVWRITALKDNPDLLMAGRKSGLYLLEWQNNHWQVKHQIKGFSRDSRRVIQGKSKNTYWVSNGIQGVFKVQLNSILDSVVKVTHYDKAKGGLPSNAGNQVITLHKKMLCLTENGVYEYNATQDQFVREQKLNALIGYNKQIWLLKADAKQNIWYACRKVVNDIEDKYAEVGILQKQANGSYKKIVQPLRKLRASVTNDGNGQFNLVDDRNVLITAKEGIIHYDPTQAVKPPVFQVLLREVALTGTKDSVIFGGTFLSPQGEMQATPAAHYVFPTLSYQHNSLRFRVGSTNYTDIEQNEFRYYLEGSDKGWSVWTKETFKEYPNLREGKYKLRIQTRNLYLSTSPEVVYRFEIQPPWYRSVWAYIGYVVIGLLLVLITIHLYTRRLRRQKEKLEETVKERTEEVMLKNAELINQKEEIIVQAENLREANISIVQQKEEISAQAEELRAINNDLVDKGKQIETAYENIKLLSEIGQNVTSKLSVDQIVEVVYQNVAELMPVSEFGIGLYNPAKQQITYEDYIYQGKKMPKITISAEDRNRFTVLCITGPTEIVVGDVQQEYSKYIDSLDGYGENELLNSFICIPLKVVDDVIGLISIQSAERHAYKPYHLNLLRNLAVYITIALVNTESYNQIQHQKSQIETQNKNINASIRYAQTIQNAILPSNKSFERIFADHFVIYEPKDIVSGDFYWLSQVEDYIFVAGVDCTGHGVPGAFMSMVGSRLLNEIVNEKQIFDPEQIIAEIQQNIWKALRQEESENKDGMDMGLCRIKYMDNDTVEVVYSNAKRPLYYTHQQQLNKIKRDSVMIGGITYNADVAHPVNYKLLLEKGDILYLSSDGFADTPNPKRRSFGEKRLLDTLEEIMPLELNTQKERLLAAKAAFQEDAKQRDDILLLGLKL</sequence>
<protein>
    <submittedName>
        <fullName evidence="7">Two component regulator three Y motif family</fullName>
    </submittedName>
</protein>
<dbReference type="Gene3D" id="3.60.40.10">
    <property type="entry name" value="PPM-type phosphatase domain"/>
    <property type="match status" value="1"/>
</dbReference>
<dbReference type="Pfam" id="PF07228">
    <property type="entry name" value="SpoIIE"/>
    <property type="match status" value="1"/>
</dbReference>
<evidence type="ECO:0000313" key="8">
    <source>
        <dbReference type="Proteomes" id="UP000004095"/>
    </source>
</evidence>
<evidence type="ECO:0000256" key="2">
    <source>
        <dbReference type="SAM" id="Coils"/>
    </source>
</evidence>
<evidence type="ECO:0000259" key="5">
    <source>
        <dbReference type="SMART" id="SM00065"/>
    </source>
</evidence>
<dbReference type="PANTHER" id="PTHR43156:SF9">
    <property type="entry name" value="HAMP DOMAIN-CONTAINING PROTEIN"/>
    <property type="match status" value="1"/>
</dbReference>
<reference evidence="7 8" key="1">
    <citation type="submission" date="2007-01" db="EMBL/GenBank/DDBJ databases">
        <authorList>
            <person name="Haygood M."/>
            <person name="Podell S."/>
            <person name="Anderson C."/>
            <person name="Hopkinson B."/>
            <person name="Roe K."/>
            <person name="Barbeau K."/>
            <person name="Gaasterland T."/>
            <person name="Ferriera S."/>
            <person name="Johnson J."/>
            <person name="Kravitz S."/>
            <person name="Beeson K."/>
            <person name="Sutton G."/>
            <person name="Rogers Y.-H."/>
            <person name="Friedman R."/>
            <person name="Frazier M."/>
            <person name="Venter J.C."/>
        </authorList>
    </citation>
    <scope>NUCLEOTIDE SEQUENCE [LARGE SCALE GENOMIC DNA]</scope>
    <source>
        <strain evidence="7 8">ATCC 23134</strain>
    </source>
</reference>
<keyword evidence="3" id="KW-0472">Membrane</keyword>
<dbReference type="Pfam" id="PF13185">
    <property type="entry name" value="GAF_2"/>
    <property type="match status" value="1"/>
</dbReference>
<organism evidence="7 8">
    <name type="scientific">Microscilla marina ATCC 23134</name>
    <dbReference type="NCBI Taxonomy" id="313606"/>
    <lineage>
        <taxon>Bacteria</taxon>
        <taxon>Pseudomonadati</taxon>
        <taxon>Bacteroidota</taxon>
        <taxon>Cytophagia</taxon>
        <taxon>Cytophagales</taxon>
        <taxon>Microscillaceae</taxon>
        <taxon>Microscilla</taxon>
    </lineage>
</organism>
<keyword evidence="1" id="KW-0378">Hydrolase</keyword>
<dbReference type="InterPro" id="IPR029016">
    <property type="entry name" value="GAF-like_dom_sf"/>
</dbReference>
<dbReference type="EMBL" id="AAWS01000018">
    <property type="protein sequence ID" value="EAY28059.1"/>
    <property type="molecule type" value="Genomic_DNA"/>
</dbReference>
<dbReference type="SMART" id="SM00331">
    <property type="entry name" value="PP2C_SIG"/>
    <property type="match status" value="1"/>
</dbReference>
<dbReference type="InterPro" id="IPR001932">
    <property type="entry name" value="PPM-type_phosphatase-like_dom"/>
</dbReference>
<dbReference type="InterPro" id="IPR003018">
    <property type="entry name" value="GAF"/>
</dbReference>
<feature type="signal peptide" evidence="4">
    <location>
        <begin position="1"/>
        <end position="22"/>
    </location>
</feature>
<dbReference type="PANTHER" id="PTHR43156">
    <property type="entry name" value="STAGE II SPORULATION PROTEIN E-RELATED"/>
    <property type="match status" value="1"/>
</dbReference>
<keyword evidence="2" id="KW-0175">Coiled coil</keyword>
<dbReference type="Gene3D" id="3.30.450.40">
    <property type="match status" value="1"/>
</dbReference>